<dbReference type="PANTHER" id="PTHR42648:SF26">
    <property type="entry name" value="INTEGRASE CATALYTIC DOMAIN-CONTAINING PROTEIN"/>
    <property type="match status" value="1"/>
</dbReference>
<organism evidence="9 10">
    <name type="scientific">Linum trigynum</name>
    <dbReference type="NCBI Taxonomy" id="586398"/>
    <lineage>
        <taxon>Eukaryota</taxon>
        <taxon>Viridiplantae</taxon>
        <taxon>Streptophyta</taxon>
        <taxon>Embryophyta</taxon>
        <taxon>Tracheophyta</taxon>
        <taxon>Spermatophyta</taxon>
        <taxon>Magnoliopsida</taxon>
        <taxon>eudicotyledons</taxon>
        <taxon>Gunneridae</taxon>
        <taxon>Pentapetalae</taxon>
        <taxon>rosids</taxon>
        <taxon>fabids</taxon>
        <taxon>Malpighiales</taxon>
        <taxon>Linaceae</taxon>
        <taxon>Linum</taxon>
    </lineage>
</organism>
<evidence type="ECO:0008006" key="11">
    <source>
        <dbReference type="Google" id="ProtNLM"/>
    </source>
</evidence>
<feature type="region of interest" description="Disordered" evidence="6">
    <location>
        <begin position="173"/>
        <end position="196"/>
    </location>
</feature>
<dbReference type="SUPFAM" id="SSF53098">
    <property type="entry name" value="Ribonuclease H-like"/>
    <property type="match status" value="1"/>
</dbReference>
<gene>
    <name evidence="9" type="ORF">LTRI10_LOCUS43932</name>
</gene>
<dbReference type="GO" id="GO:0006508">
    <property type="term" value="P:proteolysis"/>
    <property type="evidence" value="ECO:0007669"/>
    <property type="project" value="UniProtKB-KW"/>
</dbReference>
<feature type="compositionally biased region" description="Low complexity" evidence="6">
    <location>
        <begin position="854"/>
        <end position="867"/>
    </location>
</feature>
<dbReference type="InterPro" id="IPR001878">
    <property type="entry name" value="Znf_CCHC"/>
</dbReference>
<evidence type="ECO:0000259" key="7">
    <source>
        <dbReference type="PROSITE" id="PS50158"/>
    </source>
</evidence>
<evidence type="ECO:0000256" key="2">
    <source>
        <dbReference type="ARBA" id="ARBA00022723"/>
    </source>
</evidence>
<dbReference type="PROSITE" id="PS50994">
    <property type="entry name" value="INTEGRASE"/>
    <property type="match status" value="1"/>
</dbReference>
<feature type="compositionally biased region" description="Pro residues" evidence="6">
    <location>
        <begin position="763"/>
        <end position="775"/>
    </location>
</feature>
<dbReference type="GO" id="GO:0008270">
    <property type="term" value="F:zinc ion binding"/>
    <property type="evidence" value="ECO:0007669"/>
    <property type="project" value="UniProtKB-KW"/>
</dbReference>
<dbReference type="Pfam" id="PF22936">
    <property type="entry name" value="Pol_BBD"/>
    <property type="match status" value="1"/>
</dbReference>
<dbReference type="CDD" id="cd09272">
    <property type="entry name" value="RNase_HI_RT_Ty1"/>
    <property type="match status" value="1"/>
</dbReference>
<keyword evidence="2" id="KW-0479">Metal-binding</keyword>
<feature type="domain" description="CCHC-type" evidence="7">
    <location>
        <begin position="233"/>
        <end position="248"/>
    </location>
</feature>
<dbReference type="InterPro" id="IPR001584">
    <property type="entry name" value="Integrase_cat-core"/>
</dbReference>
<keyword evidence="3" id="KW-0064">Aspartyl protease</keyword>
<dbReference type="SMART" id="SM00343">
    <property type="entry name" value="ZnF_C2HC"/>
    <property type="match status" value="1"/>
</dbReference>
<feature type="compositionally biased region" description="Polar residues" evidence="6">
    <location>
        <begin position="255"/>
        <end position="270"/>
    </location>
</feature>
<evidence type="ECO:0000313" key="10">
    <source>
        <dbReference type="Proteomes" id="UP001497516"/>
    </source>
</evidence>
<evidence type="ECO:0000256" key="5">
    <source>
        <dbReference type="PROSITE-ProRule" id="PRU00047"/>
    </source>
</evidence>
<accession>A0AAV2G0E3</accession>
<keyword evidence="10" id="KW-1185">Reference proteome</keyword>
<dbReference type="PRINTS" id="PR01217">
    <property type="entry name" value="PRICHEXTENSN"/>
</dbReference>
<feature type="compositionally biased region" description="Low complexity" evidence="6">
    <location>
        <begin position="730"/>
        <end position="754"/>
    </location>
</feature>
<dbReference type="Pfam" id="PF25597">
    <property type="entry name" value="SH3_retrovirus"/>
    <property type="match status" value="1"/>
</dbReference>
<keyword evidence="5" id="KW-0862">Zinc</keyword>
<dbReference type="Pfam" id="PF00665">
    <property type="entry name" value="rve"/>
    <property type="match status" value="1"/>
</dbReference>
<dbReference type="GO" id="GO:0004190">
    <property type="term" value="F:aspartic-type endopeptidase activity"/>
    <property type="evidence" value="ECO:0007669"/>
    <property type="project" value="UniProtKB-KW"/>
</dbReference>
<dbReference type="Gene3D" id="3.30.420.10">
    <property type="entry name" value="Ribonuclease H-like superfamily/Ribonuclease H"/>
    <property type="match status" value="1"/>
</dbReference>
<name>A0AAV2G0E3_9ROSI</name>
<evidence type="ECO:0000256" key="3">
    <source>
        <dbReference type="ARBA" id="ARBA00022750"/>
    </source>
</evidence>
<keyword evidence="4" id="KW-0378">Hydrolase</keyword>
<dbReference type="InterPro" id="IPR036397">
    <property type="entry name" value="RNaseH_sf"/>
</dbReference>
<dbReference type="Pfam" id="PF14223">
    <property type="entry name" value="Retrotran_gag_2"/>
    <property type="match status" value="1"/>
</dbReference>
<dbReference type="InterPro" id="IPR054722">
    <property type="entry name" value="PolX-like_BBD"/>
</dbReference>
<dbReference type="GO" id="GO:0015074">
    <property type="term" value="P:DNA integration"/>
    <property type="evidence" value="ECO:0007669"/>
    <property type="project" value="InterPro"/>
</dbReference>
<evidence type="ECO:0000256" key="4">
    <source>
        <dbReference type="ARBA" id="ARBA00022801"/>
    </source>
</evidence>
<dbReference type="Proteomes" id="UP001497516">
    <property type="component" value="Chromosome 7"/>
</dbReference>
<evidence type="ECO:0000313" key="9">
    <source>
        <dbReference type="EMBL" id="CAL1404046.1"/>
    </source>
</evidence>
<dbReference type="PANTHER" id="PTHR42648">
    <property type="entry name" value="TRANSPOSASE, PUTATIVE-RELATED"/>
    <property type="match status" value="1"/>
</dbReference>
<proteinExistence type="predicted"/>
<feature type="compositionally biased region" description="Pro residues" evidence="6">
    <location>
        <begin position="868"/>
        <end position="878"/>
    </location>
</feature>
<feature type="region of interest" description="Disordered" evidence="6">
    <location>
        <begin position="255"/>
        <end position="281"/>
    </location>
</feature>
<dbReference type="InterPro" id="IPR025724">
    <property type="entry name" value="GAG-pre-integrase_dom"/>
</dbReference>
<keyword evidence="1" id="KW-0645">Protease</keyword>
<dbReference type="SUPFAM" id="SSF56672">
    <property type="entry name" value="DNA/RNA polymerases"/>
    <property type="match status" value="1"/>
</dbReference>
<keyword evidence="5" id="KW-0863">Zinc-finger</keyword>
<sequence>MGHVDGTFSAPPQLVDGQPNPAYYQWYERDQYVLSWINFSLSEAVLPIVVNKFTAYAAWSALATIYASGSKVQVRHLSKALHQLRRGDTSIHDYLQDAKTKADQLAALGSPVNNDDLTGWILDGLGEDYRPFVRHIEARLEPISFEDLHSLLLSEELQIKRFSARSDSPSPAAFYSNAGGFRGRGGRGRGRGFPRGGGRLYSHPNLFVPSVGRSNAVGGGVLGPRPAGVLVTCHNCGGRGHIKPNCPSPLISPTLSAHSASSTGQASHNPFPSPHTHFASSSAHAFNPQQWLLDSGTNHHLTSDLDNLAHHSEYNGTDQVTFGNGNSLPISHSGASKTSLSHFPISLDNILRVRNAPFNLLSISSLTRTNPISIEFFDTLFVIKDRSTGNELYRGYAVDGLYALPLQISRRLSPLACVATLHVWHQRLGHANERAVKQALSHHQIKFLSNSPSLCHGCSVSKIHKLPFSSSTFCASAPLELVCSDVWGPAPTLSYDGQSYYILFYDHYSKFSWIYFVRYKSQLLSVFNQFRQLVEKFFGTPIKTFQSDWGGEYQALSTYLRDNGIAHRSSCPYTPEQNGCAERKHRHIVNNGLALLHHAHVPQKYWSLAFDTACYLINRTPTPLLDHDSPFHFLFKRLPDISNLRVFGCLCYPWLRPLTSNKLDPRSLPCVFLGYSKFHKGYRCLHIPTGRIYINRHVLFDESRFPFAELISPHSPTVSLPSPSPIILPSLPTIPPSATIPRPTNSPSTQPTSPVYQPNTEPISPPLNQPVPDPTSQPLTQPVPDSTSQPLTQPDPDPNTQPSPDPIPDPSSSSASPAPPASHTRRLISPAAPLRSPPPTPLLQYHRRRPPLTSAAPVSPVSSSFRPTPLPPPRPLAPRPRFTTSPRPLPITNPTSSLHPMVTRIKTGHLKPKALLSHLPTDDTPRTVAQALRLPHWRAAMSDEVSAQIRNHTWDLVPAPPDCNILSNKWVYRTKIHPDGSLDRHRARLVARGFEQIPGLDFDQTYSPVLKPATLRLILGLAVTQGWPLHQIDVANAFLHGQLQETVYMQQPPGFVDPDRPDYVCRLRKSIYGLRQAPQTWFQCLAAALGRFGFSTSRTDPSLFIYKSSAVRLYMLVYVDDIVITGNDNSTIQRLMVFLRDNFALREMGALSYFLGIEVHRTSSGIVLSQRKFILDLLDRAHMSTANPISTPCTLDIIQQAAQDNSPLFADPSLYRSLVGGLQYLSFTRPDISFAVNHVSQYQHAPTDTHWAAVKRILRYLRGTIDRGMEFSRSSSLHIHGYSDSSWASCPKDRKSITGFAVFCGSNLISWSTRKQKAVARSSTECEYRALATLASEVLWLRNLLHELGQSIPAPPVLWCDNLGATFLAHNPVFHNRSKHMEIEFHFVRDHVSKGQLRVHFLPATDQLADVLTKPLPRVSFTRFCSKFRLTEPQFAGA</sequence>
<dbReference type="EMBL" id="OZ034820">
    <property type="protein sequence ID" value="CAL1404046.1"/>
    <property type="molecule type" value="Genomic_DNA"/>
</dbReference>
<feature type="region of interest" description="Disordered" evidence="6">
    <location>
        <begin position="730"/>
        <end position="899"/>
    </location>
</feature>
<dbReference type="InterPro" id="IPR043502">
    <property type="entry name" value="DNA/RNA_pol_sf"/>
</dbReference>
<feature type="compositionally biased region" description="Pro residues" evidence="6">
    <location>
        <begin position="793"/>
        <end position="809"/>
    </location>
</feature>
<evidence type="ECO:0000259" key="8">
    <source>
        <dbReference type="PROSITE" id="PS50994"/>
    </source>
</evidence>
<reference evidence="9 10" key="1">
    <citation type="submission" date="2024-04" db="EMBL/GenBank/DDBJ databases">
        <authorList>
            <person name="Fracassetti M."/>
        </authorList>
    </citation>
    <scope>NUCLEOTIDE SEQUENCE [LARGE SCALE GENOMIC DNA]</scope>
</reference>
<dbReference type="InterPro" id="IPR012337">
    <property type="entry name" value="RNaseH-like_sf"/>
</dbReference>
<feature type="compositionally biased region" description="Polar residues" evidence="6">
    <location>
        <begin position="776"/>
        <end position="792"/>
    </location>
</feature>
<dbReference type="GO" id="GO:0003676">
    <property type="term" value="F:nucleic acid binding"/>
    <property type="evidence" value="ECO:0007669"/>
    <property type="project" value="InterPro"/>
</dbReference>
<dbReference type="InterPro" id="IPR039537">
    <property type="entry name" value="Retrotran_Ty1/copia-like"/>
</dbReference>
<dbReference type="InterPro" id="IPR057670">
    <property type="entry name" value="SH3_retrovirus"/>
</dbReference>
<dbReference type="Pfam" id="PF07727">
    <property type="entry name" value="RVT_2"/>
    <property type="match status" value="1"/>
</dbReference>
<evidence type="ECO:0000256" key="1">
    <source>
        <dbReference type="ARBA" id="ARBA00022670"/>
    </source>
</evidence>
<feature type="domain" description="Integrase catalytic" evidence="8">
    <location>
        <begin position="474"/>
        <end position="638"/>
    </location>
</feature>
<evidence type="ECO:0000256" key="6">
    <source>
        <dbReference type="SAM" id="MobiDB-lite"/>
    </source>
</evidence>
<dbReference type="PROSITE" id="PS50158">
    <property type="entry name" value="ZF_CCHC"/>
    <property type="match status" value="1"/>
</dbReference>
<dbReference type="InterPro" id="IPR013103">
    <property type="entry name" value="RVT_2"/>
</dbReference>
<dbReference type="Pfam" id="PF13976">
    <property type="entry name" value="gag_pre-integrs"/>
    <property type="match status" value="1"/>
</dbReference>
<protein>
    <recommendedName>
        <fullName evidence="11">Retrovirus-related Pol polyprotein from transposon TNT 1-94</fullName>
    </recommendedName>
</protein>